<dbReference type="AlphaFoldDB" id="F0SX94"/>
<feature type="domain" description="Glutaredoxin" evidence="1">
    <location>
        <begin position="5"/>
        <end position="61"/>
    </location>
</feature>
<evidence type="ECO:0000259" key="1">
    <source>
        <dbReference type="Pfam" id="PF00462"/>
    </source>
</evidence>
<dbReference type="eggNOG" id="COG0695">
    <property type="taxonomic scope" value="Bacteria"/>
</dbReference>
<reference evidence="3" key="2">
    <citation type="submission" date="2011-02" db="EMBL/GenBank/DDBJ databases">
        <title>The complete genome of Syntrophobotulus glycolicus DSM 8271.</title>
        <authorList>
            <person name="Lucas S."/>
            <person name="Copeland A."/>
            <person name="Lapidus A."/>
            <person name="Bruce D."/>
            <person name="Goodwin L."/>
            <person name="Pitluck S."/>
            <person name="Kyrpides N."/>
            <person name="Mavromatis K."/>
            <person name="Pagani I."/>
            <person name="Ivanova N."/>
            <person name="Mikhailova N."/>
            <person name="Chertkov O."/>
            <person name="Held B."/>
            <person name="Detter J.C."/>
            <person name="Tapia R."/>
            <person name="Han C."/>
            <person name="Land M."/>
            <person name="Hauser L."/>
            <person name="Markowitz V."/>
            <person name="Cheng J.-F."/>
            <person name="Hugenholtz P."/>
            <person name="Woyke T."/>
            <person name="Wu D."/>
            <person name="Spring S."/>
            <person name="Schroeder M."/>
            <person name="Brambilla E."/>
            <person name="Klenk H.-P."/>
            <person name="Eisen J.A."/>
        </authorList>
    </citation>
    <scope>NUCLEOTIDE SEQUENCE [LARGE SCALE GENOMIC DNA]</scope>
    <source>
        <strain evidence="3">DSM 8271 / FlGlyR</strain>
    </source>
</reference>
<evidence type="ECO:0000313" key="2">
    <source>
        <dbReference type="EMBL" id="ADY56954.1"/>
    </source>
</evidence>
<dbReference type="HOGENOM" id="CLU_026126_9_3_9"/>
<dbReference type="KEGG" id="sgy:Sgly_2681"/>
<organism evidence="2 3">
    <name type="scientific">Syntrophobotulus glycolicus (strain DSM 8271 / FlGlyR)</name>
    <dbReference type="NCBI Taxonomy" id="645991"/>
    <lineage>
        <taxon>Bacteria</taxon>
        <taxon>Bacillati</taxon>
        <taxon>Bacillota</taxon>
        <taxon>Clostridia</taxon>
        <taxon>Eubacteriales</taxon>
        <taxon>Desulfitobacteriaceae</taxon>
        <taxon>Syntrophobotulus</taxon>
    </lineage>
</organism>
<dbReference type="EMBL" id="CP002547">
    <property type="protein sequence ID" value="ADY56954.1"/>
    <property type="molecule type" value="Genomic_DNA"/>
</dbReference>
<name>F0SX94_SYNGF</name>
<gene>
    <name evidence="2" type="ordered locus">Sgly_2681</name>
</gene>
<dbReference type="PROSITE" id="PS51354">
    <property type="entry name" value="GLUTAREDOXIN_2"/>
    <property type="match status" value="1"/>
</dbReference>
<dbReference type="GO" id="GO:0045454">
    <property type="term" value="P:cell redox homeostasis"/>
    <property type="evidence" value="ECO:0007669"/>
    <property type="project" value="TreeGrafter"/>
</dbReference>
<protein>
    <submittedName>
        <fullName evidence="2">Glutaredoxin</fullName>
    </submittedName>
</protein>
<keyword evidence="3" id="KW-1185">Reference proteome</keyword>
<dbReference type="Pfam" id="PF00462">
    <property type="entry name" value="Glutaredoxin"/>
    <property type="match status" value="1"/>
</dbReference>
<dbReference type="PANTHER" id="PTHR34386">
    <property type="entry name" value="GLUTAREDOXIN"/>
    <property type="match status" value="1"/>
</dbReference>
<dbReference type="OrthoDB" id="9795531at2"/>
<accession>F0SX94</accession>
<proteinExistence type="predicted"/>
<dbReference type="PANTHER" id="PTHR34386:SF1">
    <property type="entry name" value="GLUTAREDOXIN-LIKE PROTEIN NRDH"/>
    <property type="match status" value="1"/>
</dbReference>
<reference evidence="2 3" key="1">
    <citation type="journal article" date="2011" name="Stand. Genomic Sci.">
        <title>Complete genome sequence of Syntrophobotulus glycolicus type strain (FlGlyR).</title>
        <authorList>
            <person name="Han C."/>
            <person name="Mwirichia R."/>
            <person name="Chertkov O."/>
            <person name="Held B."/>
            <person name="Lapidus A."/>
            <person name="Nolan M."/>
            <person name="Lucas S."/>
            <person name="Hammon N."/>
            <person name="Deshpande S."/>
            <person name="Cheng J.F."/>
            <person name="Tapia R."/>
            <person name="Goodwin L."/>
            <person name="Pitluck S."/>
            <person name="Huntemann M."/>
            <person name="Liolios K."/>
            <person name="Ivanova N."/>
            <person name="Pagani I."/>
            <person name="Mavromatis K."/>
            <person name="Ovchinikova G."/>
            <person name="Pati A."/>
            <person name="Chen A."/>
            <person name="Palaniappan K."/>
            <person name="Land M."/>
            <person name="Hauser L."/>
            <person name="Brambilla E.M."/>
            <person name="Rohde M."/>
            <person name="Spring S."/>
            <person name="Sikorski J."/>
            <person name="Goker M."/>
            <person name="Woyke T."/>
            <person name="Bristow J."/>
            <person name="Eisen J.A."/>
            <person name="Markowitz V."/>
            <person name="Hugenholtz P."/>
            <person name="Kyrpides N.C."/>
            <person name="Klenk H.P."/>
            <person name="Detter J.C."/>
        </authorList>
    </citation>
    <scope>NUCLEOTIDE SEQUENCE [LARGE SCALE GENOMIC DNA]</scope>
    <source>
        <strain evidence="3">DSM 8271 / FlGlyR</strain>
    </source>
</reference>
<dbReference type="InterPro" id="IPR002109">
    <property type="entry name" value="Glutaredoxin"/>
</dbReference>
<sequence length="85" mass="9942">MEKLIMYTLPLCPICFQAKQFLKNKGVAFEEKKVIHSSVFKEMRKITNSLRVPVMKVGDEVLSGFNRKKYQQAFSSYDINHPEKE</sequence>
<dbReference type="CDD" id="cd02976">
    <property type="entry name" value="NrdH"/>
    <property type="match status" value="1"/>
</dbReference>
<dbReference type="InterPro" id="IPR036249">
    <property type="entry name" value="Thioredoxin-like_sf"/>
</dbReference>
<dbReference type="RefSeq" id="WP_013625774.1">
    <property type="nucleotide sequence ID" value="NC_015172.1"/>
</dbReference>
<dbReference type="Proteomes" id="UP000007488">
    <property type="component" value="Chromosome"/>
</dbReference>
<dbReference type="SUPFAM" id="SSF52833">
    <property type="entry name" value="Thioredoxin-like"/>
    <property type="match status" value="1"/>
</dbReference>
<evidence type="ECO:0000313" key="3">
    <source>
        <dbReference type="Proteomes" id="UP000007488"/>
    </source>
</evidence>
<dbReference type="Gene3D" id="3.40.30.10">
    <property type="entry name" value="Glutaredoxin"/>
    <property type="match status" value="1"/>
</dbReference>
<dbReference type="InterPro" id="IPR051548">
    <property type="entry name" value="Grx-like_ET"/>
</dbReference>
<dbReference type="GO" id="GO:0009055">
    <property type="term" value="F:electron transfer activity"/>
    <property type="evidence" value="ECO:0007669"/>
    <property type="project" value="TreeGrafter"/>
</dbReference>
<dbReference type="STRING" id="645991.Sgly_2681"/>